<dbReference type="Pfam" id="PF03480">
    <property type="entry name" value="DctP"/>
    <property type="match status" value="1"/>
</dbReference>
<dbReference type="PIRSF" id="PIRSF006470">
    <property type="entry name" value="DctB"/>
    <property type="match status" value="1"/>
</dbReference>
<comment type="similarity">
    <text evidence="2">Belongs to the bacterial solute-binding protein 7 family.</text>
</comment>
<dbReference type="PANTHER" id="PTHR33376:SF4">
    <property type="entry name" value="SIALIC ACID-BINDING PERIPLASMIC PROTEIN SIAP"/>
    <property type="match status" value="1"/>
</dbReference>
<keyword evidence="3" id="KW-0813">Transport</keyword>
<evidence type="ECO:0000313" key="7">
    <source>
        <dbReference type="Proteomes" id="UP000307874"/>
    </source>
</evidence>
<gene>
    <name evidence="6" type="ORF">FF124_00135</name>
</gene>
<reference evidence="6 7" key="1">
    <citation type="submission" date="2019-06" db="EMBL/GenBank/DDBJ databases">
        <title>Martelella lutilitoris sp. nov., isolated from a tidal mudflat.</title>
        <authorList>
            <person name="Kim Y.-J."/>
        </authorList>
    </citation>
    <scope>NUCLEOTIDE SEQUENCE [LARGE SCALE GENOMIC DNA]</scope>
    <source>
        <strain evidence="6 7">GH2-6</strain>
    </source>
</reference>
<evidence type="ECO:0000256" key="2">
    <source>
        <dbReference type="ARBA" id="ARBA00009023"/>
    </source>
</evidence>
<dbReference type="OrthoDB" id="9803763at2"/>
<accession>A0A5C4JVP0</accession>
<comment type="caution">
    <text evidence="6">The sequence shown here is derived from an EMBL/GenBank/DDBJ whole genome shotgun (WGS) entry which is preliminary data.</text>
</comment>
<dbReference type="AlphaFoldDB" id="A0A5C4JVP0"/>
<dbReference type="GO" id="GO:0030288">
    <property type="term" value="C:outer membrane-bounded periplasmic space"/>
    <property type="evidence" value="ECO:0007669"/>
    <property type="project" value="InterPro"/>
</dbReference>
<feature type="signal peptide" evidence="5">
    <location>
        <begin position="1"/>
        <end position="39"/>
    </location>
</feature>
<dbReference type="NCBIfam" id="NF037995">
    <property type="entry name" value="TRAP_S1"/>
    <property type="match status" value="1"/>
</dbReference>
<protein>
    <submittedName>
        <fullName evidence="6">TRAP transporter substrate-binding protein</fullName>
    </submittedName>
</protein>
<keyword evidence="4 5" id="KW-0732">Signal</keyword>
<dbReference type="RefSeq" id="WP_138746460.1">
    <property type="nucleotide sequence ID" value="NZ_VCLB01000001.1"/>
</dbReference>
<dbReference type="CDD" id="cd13603">
    <property type="entry name" value="PBP2_TRAP_Siap_TeaA_like"/>
    <property type="match status" value="1"/>
</dbReference>
<name>A0A5C4JVP0_9HYPH</name>
<evidence type="ECO:0000313" key="6">
    <source>
        <dbReference type="EMBL" id="TNB49415.1"/>
    </source>
</evidence>
<dbReference type="GO" id="GO:0055085">
    <property type="term" value="P:transmembrane transport"/>
    <property type="evidence" value="ECO:0007669"/>
    <property type="project" value="InterPro"/>
</dbReference>
<sequence length="347" mass="37915">MNAFSMDLSHLATGLTLRAKAAAIGASLTIAALSTSALAQDYPEMTLKFGHPYNESHPLAQGAQMFSDIISEKTGGNVDIEVFPNSTIGDARELVESMQIGVVDFALVPTTNVASFYPPLDIFYLPFLFRDSDHAYAVSDGPVGEELYAGLLAETGIRTLGMYESGFRTITTSDKKIEAPEDMQGVKFRVVNNPLNVATFKALGANPTPMPLSEVFTGLQQGTVEGQDNPVGNVKAFGFDKVQDYITLSNHQWAGIMFLADDKMWEDLPEDLQTLFAETALETQTWERAELQKVEQQYLDEMAADGMTVTVLTPEQASAFQEAMEPVWAEYGPKIGEQRIDAVVSTQ</sequence>
<dbReference type="EMBL" id="VCLB01000001">
    <property type="protein sequence ID" value="TNB49415.1"/>
    <property type="molecule type" value="Genomic_DNA"/>
</dbReference>
<evidence type="ECO:0000256" key="4">
    <source>
        <dbReference type="ARBA" id="ARBA00022729"/>
    </source>
</evidence>
<proteinExistence type="inferred from homology"/>
<feature type="chain" id="PRO_5022860478" evidence="5">
    <location>
        <begin position="40"/>
        <end position="347"/>
    </location>
</feature>
<organism evidence="6 7">
    <name type="scientific">Martelella lutilitoris</name>
    <dbReference type="NCBI Taxonomy" id="2583532"/>
    <lineage>
        <taxon>Bacteria</taxon>
        <taxon>Pseudomonadati</taxon>
        <taxon>Pseudomonadota</taxon>
        <taxon>Alphaproteobacteria</taxon>
        <taxon>Hyphomicrobiales</taxon>
        <taxon>Aurantimonadaceae</taxon>
        <taxon>Martelella</taxon>
    </lineage>
</organism>
<evidence type="ECO:0000256" key="3">
    <source>
        <dbReference type="ARBA" id="ARBA00022448"/>
    </source>
</evidence>
<comment type="subcellular location">
    <subcellularLocation>
        <location evidence="1">Cell envelope</location>
    </subcellularLocation>
</comment>
<dbReference type="InterPro" id="IPR018389">
    <property type="entry name" value="DctP_fam"/>
</dbReference>
<evidence type="ECO:0000256" key="5">
    <source>
        <dbReference type="SAM" id="SignalP"/>
    </source>
</evidence>
<dbReference type="NCBIfam" id="TIGR00787">
    <property type="entry name" value="dctP"/>
    <property type="match status" value="1"/>
</dbReference>
<dbReference type="InterPro" id="IPR038404">
    <property type="entry name" value="TRAP_DctP_sf"/>
</dbReference>
<dbReference type="PANTHER" id="PTHR33376">
    <property type="match status" value="1"/>
</dbReference>
<evidence type="ECO:0000256" key="1">
    <source>
        <dbReference type="ARBA" id="ARBA00004196"/>
    </source>
</evidence>
<keyword evidence="7" id="KW-1185">Reference proteome</keyword>
<dbReference type="Gene3D" id="3.40.190.170">
    <property type="entry name" value="Bacterial extracellular solute-binding protein, family 7"/>
    <property type="match status" value="1"/>
</dbReference>
<dbReference type="Proteomes" id="UP000307874">
    <property type="component" value="Unassembled WGS sequence"/>
</dbReference>
<dbReference type="InterPro" id="IPR004682">
    <property type="entry name" value="TRAP_DctP"/>
</dbReference>